<dbReference type="OrthoDB" id="7486782at2"/>
<organism evidence="2 3">
    <name type="scientific">Mucilaginibacter frigoritolerans</name>
    <dbReference type="NCBI Taxonomy" id="652788"/>
    <lineage>
        <taxon>Bacteria</taxon>
        <taxon>Pseudomonadati</taxon>
        <taxon>Bacteroidota</taxon>
        <taxon>Sphingobacteriia</taxon>
        <taxon>Sphingobacteriales</taxon>
        <taxon>Sphingobacteriaceae</taxon>
        <taxon>Mucilaginibacter</taxon>
    </lineage>
</organism>
<protein>
    <submittedName>
        <fullName evidence="2">Putative OmpL-like beta-barrel porin-2</fullName>
    </submittedName>
</protein>
<proteinExistence type="predicted"/>
<feature type="signal peptide" evidence="1">
    <location>
        <begin position="1"/>
        <end position="20"/>
    </location>
</feature>
<sequence length="446" mass="49658">MKKQLLTIVALAAIALNVHAQQDSTKVNKVKVKKDTVARSLPSPLPSLPFPTSDWDGAPLVGADATAPIYPLQKALGLTNTRFRFYGWVDPAGNFSTSKHSNAPTSYDLIPNGVVLDQAGIKFDLQPNTVQTDHVSFGFLSTTIFGTDYRYTTGLGYFSNQLLQHNNKYGFDPAEMYGLIYFPKIADGMLLKVGRFISPADIEAQWATDNYLYSHSLMFTVDPYTFTGVQATFKLGSYWQLEVGLHGGNDMAPWSQSAQLNGLLMARWVSHDNDDSIYGGINSLGNGDYTRGHDDLQMVVATWGHKFNETFHMMTEAYYMWQYHALTGGTVINGPAQPFLTGVGPGVPIPGRENAIGAVNYFQILVSKKDYISIRNDALDDPQAGRTGYATWYSSHTIGFVHYFNDYIRIRPEIRYERAYADGITPYDNGTKKDQYTAAMDLIVRF</sequence>
<keyword evidence="3" id="KW-1185">Reference proteome</keyword>
<dbReference type="AlphaFoldDB" id="A0A562U147"/>
<dbReference type="Proteomes" id="UP000317010">
    <property type="component" value="Unassembled WGS sequence"/>
</dbReference>
<evidence type="ECO:0000313" key="2">
    <source>
        <dbReference type="EMBL" id="TWI98830.1"/>
    </source>
</evidence>
<feature type="chain" id="PRO_5021774415" evidence="1">
    <location>
        <begin position="21"/>
        <end position="446"/>
    </location>
</feature>
<comment type="caution">
    <text evidence="2">The sequence shown here is derived from an EMBL/GenBank/DDBJ whole genome shotgun (WGS) entry which is preliminary data.</text>
</comment>
<dbReference type="RefSeq" id="WP_144913805.1">
    <property type="nucleotide sequence ID" value="NZ_VLLI01000008.1"/>
</dbReference>
<dbReference type="InterPro" id="IPR011486">
    <property type="entry name" value="BBP2"/>
</dbReference>
<gene>
    <name evidence="2" type="ORF">JN11_03018</name>
</gene>
<evidence type="ECO:0000313" key="3">
    <source>
        <dbReference type="Proteomes" id="UP000317010"/>
    </source>
</evidence>
<reference evidence="2 3" key="1">
    <citation type="submission" date="2019-07" db="EMBL/GenBank/DDBJ databases">
        <title>Genomic Encyclopedia of Archaeal and Bacterial Type Strains, Phase II (KMG-II): from individual species to whole genera.</title>
        <authorList>
            <person name="Goeker M."/>
        </authorList>
    </citation>
    <scope>NUCLEOTIDE SEQUENCE [LARGE SCALE GENOMIC DNA]</scope>
    <source>
        <strain evidence="2 3">ATCC BAA-1854</strain>
    </source>
</reference>
<dbReference type="Pfam" id="PF07642">
    <property type="entry name" value="BBP2"/>
    <property type="match status" value="1"/>
</dbReference>
<name>A0A562U147_9SPHI</name>
<accession>A0A562U147</accession>
<evidence type="ECO:0000256" key="1">
    <source>
        <dbReference type="SAM" id="SignalP"/>
    </source>
</evidence>
<keyword evidence="1" id="KW-0732">Signal</keyword>
<dbReference type="EMBL" id="VLLI01000008">
    <property type="protein sequence ID" value="TWI98830.1"/>
    <property type="molecule type" value="Genomic_DNA"/>
</dbReference>